<reference evidence="1 2" key="1">
    <citation type="submission" date="2016-11" db="EMBL/GenBank/DDBJ databases">
        <authorList>
            <person name="Jaros S."/>
            <person name="Januszkiewicz K."/>
            <person name="Wedrychowicz H."/>
        </authorList>
    </citation>
    <scope>NUCLEOTIDE SEQUENCE [LARGE SCALE GENOMIC DNA]</scope>
    <source>
        <strain evidence="1 2">DSM 15930</strain>
    </source>
</reference>
<dbReference type="Proteomes" id="UP000184038">
    <property type="component" value="Unassembled WGS sequence"/>
</dbReference>
<dbReference type="OrthoDB" id="9791853at2"/>
<protein>
    <submittedName>
        <fullName evidence="1">Uncharacterized protein</fullName>
    </submittedName>
</protein>
<organism evidence="1 2">
    <name type="scientific">Anaerosporobacter mobilis DSM 15930</name>
    <dbReference type="NCBI Taxonomy" id="1120996"/>
    <lineage>
        <taxon>Bacteria</taxon>
        <taxon>Bacillati</taxon>
        <taxon>Bacillota</taxon>
        <taxon>Clostridia</taxon>
        <taxon>Lachnospirales</taxon>
        <taxon>Lachnospiraceae</taxon>
        <taxon>Anaerosporobacter</taxon>
    </lineage>
</organism>
<keyword evidence="2" id="KW-1185">Reference proteome</keyword>
<dbReference type="EMBL" id="FRCP01000005">
    <property type="protein sequence ID" value="SHL98551.1"/>
    <property type="molecule type" value="Genomic_DNA"/>
</dbReference>
<proteinExistence type="predicted"/>
<evidence type="ECO:0000313" key="2">
    <source>
        <dbReference type="Proteomes" id="UP000184038"/>
    </source>
</evidence>
<sequence>MVRLKNISIILVLIILPIYLTGCNNNTSTFNVSKTGNNSQFLVDLEVLKKDSMDSDVKLEEPIIWYADLTHDGINEKIVMDLTYVINYPETGEEKTVTVYSGSSGELLWTGHADTVHVGWNGIYIYNDGKNEYLVIWQPTIYQDIANFNIRIFSLAEDGKEKDLLKKNMEFDIYNPKESDFDEVSEFVDMVNGYLEKSYVLVDTNNATPVYSTYGNQIVNLYDVSPILKEMKGMKENN</sequence>
<dbReference type="AlphaFoldDB" id="A0A1M7F3D1"/>
<evidence type="ECO:0000313" key="1">
    <source>
        <dbReference type="EMBL" id="SHL98551.1"/>
    </source>
</evidence>
<dbReference type="STRING" id="1120996.SAMN02746066_00379"/>
<name>A0A1M7F3D1_9FIRM</name>
<accession>A0A1M7F3D1</accession>
<dbReference type="RefSeq" id="WP_073282172.1">
    <property type="nucleotide sequence ID" value="NZ_FRCP01000005.1"/>
</dbReference>
<gene>
    <name evidence="1" type="ORF">SAMN02746066_00379</name>
</gene>